<evidence type="ECO:0000313" key="6">
    <source>
        <dbReference type="EMBL" id="GJS68996.1"/>
    </source>
</evidence>
<comment type="similarity">
    <text evidence="1">Belongs to the gamma-glutamylcyclotransferase family.</text>
</comment>
<accession>A0ABQ4XUZ1</accession>
<dbReference type="SUPFAM" id="SSF53335">
    <property type="entry name" value="S-adenosyl-L-methionine-dependent methyltransferases"/>
    <property type="match status" value="1"/>
</dbReference>
<evidence type="ECO:0000256" key="3">
    <source>
        <dbReference type="ARBA" id="ARBA00022691"/>
    </source>
</evidence>
<feature type="domain" description="Gamma-glutamylcyclotransferase AIG2-like" evidence="5">
    <location>
        <begin position="102"/>
        <end position="153"/>
    </location>
</feature>
<dbReference type="InterPro" id="IPR056743">
    <property type="entry name" value="TRM5-TYW2-like_MTfase"/>
</dbReference>
<dbReference type="InterPro" id="IPR045038">
    <property type="entry name" value="AIG2-like"/>
</dbReference>
<comment type="caution">
    <text evidence="6">The sequence shown here is derived from an EMBL/GenBank/DDBJ whole genome shotgun (WGS) entry which is preliminary data.</text>
</comment>
<name>A0ABQ4XUZ1_9ASTR</name>
<evidence type="ECO:0000256" key="1">
    <source>
        <dbReference type="ARBA" id="ARBA00008861"/>
    </source>
</evidence>
<evidence type="ECO:0000256" key="2">
    <source>
        <dbReference type="ARBA" id="ARBA00022679"/>
    </source>
</evidence>
<dbReference type="InterPro" id="IPR009288">
    <property type="entry name" value="AIG2-like_dom"/>
</dbReference>
<gene>
    <name evidence="6" type="ORF">Tco_0701837</name>
</gene>
<reference evidence="6" key="2">
    <citation type="submission" date="2022-01" db="EMBL/GenBank/DDBJ databases">
        <authorList>
            <person name="Yamashiro T."/>
            <person name="Shiraishi A."/>
            <person name="Satake H."/>
            <person name="Nakayama K."/>
        </authorList>
    </citation>
    <scope>NUCLEOTIDE SEQUENCE</scope>
</reference>
<dbReference type="InterPro" id="IPR029063">
    <property type="entry name" value="SAM-dependent_MTases_sf"/>
</dbReference>
<organism evidence="6 7">
    <name type="scientific">Tanacetum coccineum</name>
    <dbReference type="NCBI Taxonomy" id="301880"/>
    <lineage>
        <taxon>Eukaryota</taxon>
        <taxon>Viridiplantae</taxon>
        <taxon>Streptophyta</taxon>
        <taxon>Embryophyta</taxon>
        <taxon>Tracheophyta</taxon>
        <taxon>Spermatophyta</taxon>
        <taxon>Magnoliopsida</taxon>
        <taxon>eudicotyledons</taxon>
        <taxon>Gunneridae</taxon>
        <taxon>Pentapetalae</taxon>
        <taxon>asterids</taxon>
        <taxon>campanulids</taxon>
        <taxon>Asterales</taxon>
        <taxon>Asteraceae</taxon>
        <taxon>Asteroideae</taxon>
        <taxon>Anthemideae</taxon>
        <taxon>Anthemidinae</taxon>
        <taxon>Tanacetum</taxon>
    </lineage>
</organism>
<dbReference type="Pfam" id="PF06094">
    <property type="entry name" value="GGACT"/>
    <property type="match status" value="1"/>
</dbReference>
<keyword evidence="7" id="KW-1185">Reference proteome</keyword>
<feature type="domain" description="TRM5/TYW2-like methyltransferase" evidence="4">
    <location>
        <begin position="13"/>
        <end position="68"/>
    </location>
</feature>
<dbReference type="Pfam" id="PF02475">
    <property type="entry name" value="TRM5-TYW2_MTfase"/>
    <property type="match status" value="1"/>
</dbReference>
<protein>
    <submittedName>
        <fullName evidence="6">AIG2-like protein D</fullName>
    </submittedName>
</protein>
<keyword evidence="3" id="KW-0949">S-adenosyl-L-methionine</keyword>
<dbReference type="Gene3D" id="6.10.250.210">
    <property type="match status" value="1"/>
</dbReference>
<dbReference type="Proteomes" id="UP001151760">
    <property type="component" value="Unassembled WGS sequence"/>
</dbReference>
<dbReference type="PANTHER" id="PTHR31544:SF10">
    <property type="entry name" value="GAMMA-GLUTAMYLCYCLOTRANSFERASE-RELATED"/>
    <property type="match status" value="1"/>
</dbReference>
<keyword evidence="2" id="KW-0808">Transferase</keyword>
<dbReference type="EMBL" id="BQNB010009831">
    <property type="protein sequence ID" value="GJS68996.1"/>
    <property type="molecule type" value="Genomic_DNA"/>
</dbReference>
<reference evidence="6" key="1">
    <citation type="journal article" date="2022" name="Int. J. Mol. Sci.">
        <title>Draft Genome of Tanacetum Coccineum: Genomic Comparison of Closely Related Tanacetum-Family Plants.</title>
        <authorList>
            <person name="Yamashiro T."/>
            <person name="Shiraishi A."/>
            <person name="Nakayama K."/>
            <person name="Satake H."/>
        </authorList>
    </citation>
    <scope>NUCLEOTIDE SEQUENCE</scope>
</reference>
<dbReference type="Gene3D" id="3.40.50.150">
    <property type="entry name" value="Vaccinia Virus protein VP39"/>
    <property type="match status" value="1"/>
</dbReference>
<sequence length="181" mass="20613">MYSQLDRIGLEEVKRYGASSKLDYALVYWNSRLEHEHIRLVNKFQQGHITCDMFAEIGHFAIAAAKKGCLGRKISLFASVCETCSLSCCRIRAVIANIKQVLSGLSATELDILDTYEAQEYDKRTVDDTSEVIPAYAYVWGNSTDPDLYGDWDFEDFKKSNLKAYVEMTMDFVKELEDTTS</sequence>
<evidence type="ECO:0000259" key="4">
    <source>
        <dbReference type="Pfam" id="PF02475"/>
    </source>
</evidence>
<dbReference type="Gene3D" id="3.10.490.10">
    <property type="entry name" value="Gamma-glutamyl cyclotransferase-like"/>
    <property type="match status" value="1"/>
</dbReference>
<proteinExistence type="inferred from homology"/>
<dbReference type="PANTHER" id="PTHR31544">
    <property type="entry name" value="AIG2-LIKE PROTEIN D"/>
    <property type="match status" value="1"/>
</dbReference>
<evidence type="ECO:0000259" key="5">
    <source>
        <dbReference type="Pfam" id="PF06094"/>
    </source>
</evidence>
<evidence type="ECO:0000313" key="7">
    <source>
        <dbReference type="Proteomes" id="UP001151760"/>
    </source>
</evidence>